<keyword evidence="8 10" id="KW-0067">ATP-binding</keyword>
<reference evidence="12 13" key="1">
    <citation type="submission" date="2020-05" db="EMBL/GenBank/DDBJ databases">
        <title>Genome Sequencing of Type Strains.</title>
        <authorList>
            <person name="Lemaire J.F."/>
            <person name="Inderbitzin P."/>
            <person name="Gregorio O.A."/>
            <person name="Collins S.B."/>
            <person name="Wespe N."/>
            <person name="Knight-Connoni V."/>
        </authorList>
    </citation>
    <scope>NUCLEOTIDE SEQUENCE [LARGE SCALE GENOMIC DNA]</scope>
    <source>
        <strain evidence="12 13">LMG 21957</strain>
    </source>
</reference>
<gene>
    <name evidence="10 12" type="primary">tmk</name>
    <name evidence="12" type="ORF">HP552_31945</name>
</gene>
<comment type="caution">
    <text evidence="12">The sequence shown here is derived from an EMBL/GenBank/DDBJ whole genome shotgun (WGS) entry which is preliminary data.</text>
</comment>
<organism evidence="12 13">
    <name type="scientific">Paenibacillus xylanilyticus</name>
    <dbReference type="NCBI Taxonomy" id="248903"/>
    <lineage>
        <taxon>Bacteria</taxon>
        <taxon>Bacillati</taxon>
        <taxon>Bacillota</taxon>
        <taxon>Bacilli</taxon>
        <taxon>Bacillales</taxon>
        <taxon>Paenibacillaceae</taxon>
        <taxon>Paenibacillus</taxon>
    </lineage>
</organism>
<dbReference type="RefSeq" id="WP_175399369.1">
    <property type="nucleotide sequence ID" value="NZ_JABMCB010000206.1"/>
</dbReference>
<proteinExistence type="inferred from homology"/>
<dbReference type="CDD" id="cd01672">
    <property type="entry name" value="TMPK"/>
    <property type="match status" value="1"/>
</dbReference>
<keyword evidence="5 10" id="KW-0545">Nucleotide biosynthesis</keyword>
<evidence type="ECO:0000256" key="3">
    <source>
        <dbReference type="ARBA" id="ARBA00017144"/>
    </source>
</evidence>
<dbReference type="Pfam" id="PF02223">
    <property type="entry name" value="Thymidylate_kin"/>
    <property type="match status" value="1"/>
</dbReference>
<evidence type="ECO:0000256" key="7">
    <source>
        <dbReference type="ARBA" id="ARBA00022777"/>
    </source>
</evidence>
<evidence type="ECO:0000259" key="11">
    <source>
        <dbReference type="Pfam" id="PF02223"/>
    </source>
</evidence>
<dbReference type="EMBL" id="JABMCB010000206">
    <property type="protein sequence ID" value="NUU79805.1"/>
    <property type="molecule type" value="Genomic_DNA"/>
</dbReference>
<evidence type="ECO:0000256" key="2">
    <source>
        <dbReference type="ARBA" id="ARBA00012980"/>
    </source>
</evidence>
<dbReference type="InterPro" id="IPR027417">
    <property type="entry name" value="P-loop_NTPase"/>
</dbReference>
<dbReference type="Proteomes" id="UP000526125">
    <property type="component" value="Unassembled WGS sequence"/>
</dbReference>
<sequence length="217" mass="25152">MFPALSPITKEYQGRLFVFEGVDGSGKTTMIEMLAGKFRNEGREVLITMQPTPEMRQLHIFKTFIYKPDKRHLVDYNALQMYMIADRIQHYKEVIEPALRKGGYVISDRYIFTMLATMVARGNSPEPWLNEILPSIRQPHASFLMDVDLETSIARIKQRKSFEDSYVEREHLEKSLTSYRRVGECYNMHVISSADLGIEDAFSKIASIVDQLEVINY</sequence>
<dbReference type="PANTHER" id="PTHR10344:SF4">
    <property type="entry name" value="UMP-CMP KINASE 2, MITOCHONDRIAL"/>
    <property type="match status" value="1"/>
</dbReference>
<feature type="domain" description="Thymidylate kinase-like" evidence="11">
    <location>
        <begin position="19"/>
        <end position="204"/>
    </location>
</feature>
<evidence type="ECO:0000313" key="13">
    <source>
        <dbReference type="Proteomes" id="UP000526125"/>
    </source>
</evidence>
<dbReference type="NCBIfam" id="TIGR00041">
    <property type="entry name" value="DTMP_kinase"/>
    <property type="match status" value="1"/>
</dbReference>
<dbReference type="AlphaFoldDB" id="A0A7Y6C4R6"/>
<evidence type="ECO:0000256" key="6">
    <source>
        <dbReference type="ARBA" id="ARBA00022741"/>
    </source>
</evidence>
<dbReference type="PANTHER" id="PTHR10344">
    <property type="entry name" value="THYMIDYLATE KINASE"/>
    <property type="match status" value="1"/>
</dbReference>
<dbReference type="InterPro" id="IPR018094">
    <property type="entry name" value="Thymidylate_kinase"/>
</dbReference>
<dbReference type="InterPro" id="IPR039430">
    <property type="entry name" value="Thymidylate_kin-like_dom"/>
</dbReference>
<comment type="similarity">
    <text evidence="1 10">Belongs to the thymidylate kinase family.</text>
</comment>
<comment type="catalytic activity">
    <reaction evidence="9 10">
        <text>dTMP + ATP = dTDP + ADP</text>
        <dbReference type="Rhea" id="RHEA:13517"/>
        <dbReference type="ChEBI" id="CHEBI:30616"/>
        <dbReference type="ChEBI" id="CHEBI:58369"/>
        <dbReference type="ChEBI" id="CHEBI:63528"/>
        <dbReference type="ChEBI" id="CHEBI:456216"/>
        <dbReference type="EC" id="2.7.4.9"/>
    </reaction>
</comment>
<evidence type="ECO:0000256" key="5">
    <source>
        <dbReference type="ARBA" id="ARBA00022727"/>
    </source>
</evidence>
<comment type="function">
    <text evidence="10">Phosphorylation of dTMP to form dTDP in both de novo and salvage pathways of dTTP synthesis.</text>
</comment>
<keyword evidence="7 10" id="KW-0418">Kinase</keyword>
<dbReference type="EC" id="2.7.4.9" evidence="2 10"/>
<evidence type="ECO:0000256" key="4">
    <source>
        <dbReference type="ARBA" id="ARBA00022679"/>
    </source>
</evidence>
<keyword evidence="4 10" id="KW-0808">Transferase</keyword>
<evidence type="ECO:0000256" key="1">
    <source>
        <dbReference type="ARBA" id="ARBA00009776"/>
    </source>
</evidence>
<name>A0A7Y6C4R6_9BACL</name>
<dbReference type="GO" id="GO:0005524">
    <property type="term" value="F:ATP binding"/>
    <property type="evidence" value="ECO:0007669"/>
    <property type="project" value="UniProtKB-UniRule"/>
</dbReference>
<dbReference type="GO" id="GO:0006235">
    <property type="term" value="P:dTTP biosynthetic process"/>
    <property type="evidence" value="ECO:0007669"/>
    <property type="project" value="UniProtKB-UniRule"/>
</dbReference>
<feature type="binding site" evidence="10">
    <location>
        <begin position="21"/>
        <end position="28"/>
    </location>
    <ligand>
        <name>ATP</name>
        <dbReference type="ChEBI" id="CHEBI:30616"/>
    </ligand>
</feature>
<evidence type="ECO:0000256" key="9">
    <source>
        <dbReference type="ARBA" id="ARBA00048743"/>
    </source>
</evidence>
<dbReference type="SUPFAM" id="SSF52540">
    <property type="entry name" value="P-loop containing nucleoside triphosphate hydrolases"/>
    <property type="match status" value="1"/>
</dbReference>
<dbReference type="GO" id="GO:0006227">
    <property type="term" value="P:dUDP biosynthetic process"/>
    <property type="evidence" value="ECO:0007669"/>
    <property type="project" value="TreeGrafter"/>
</dbReference>
<accession>A0A7Y6C4R6</accession>
<keyword evidence="13" id="KW-1185">Reference proteome</keyword>
<evidence type="ECO:0000256" key="8">
    <source>
        <dbReference type="ARBA" id="ARBA00022840"/>
    </source>
</evidence>
<dbReference type="GO" id="GO:0005737">
    <property type="term" value="C:cytoplasm"/>
    <property type="evidence" value="ECO:0007669"/>
    <property type="project" value="TreeGrafter"/>
</dbReference>
<dbReference type="GO" id="GO:0006233">
    <property type="term" value="P:dTDP biosynthetic process"/>
    <property type="evidence" value="ECO:0007669"/>
    <property type="project" value="InterPro"/>
</dbReference>
<dbReference type="HAMAP" id="MF_00165">
    <property type="entry name" value="Thymidylate_kinase"/>
    <property type="match status" value="1"/>
</dbReference>
<keyword evidence="6 10" id="KW-0547">Nucleotide-binding</keyword>
<dbReference type="Gene3D" id="3.40.50.300">
    <property type="entry name" value="P-loop containing nucleotide triphosphate hydrolases"/>
    <property type="match status" value="1"/>
</dbReference>
<protein>
    <recommendedName>
        <fullName evidence="3 10">Thymidylate kinase</fullName>
        <ecNumber evidence="2 10">2.7.4.9</ecNumber>
    </recommendedName>
    <alternativeName>
        <fullName evidence="10">dTMP kinase</fullName>
    </alternativeName>
</protein>
<dbReference type="GO" id="GO:0004798">
    <property type="term" value="F:dTMP kinase activity"/>
    <property type="evidence" value="ECO:0007669"/>
    <property type="project" value="UniProtKB-UniRule"/>
</dbReference>
<evidence type="ECO:0000313" key="12">
    <source>
        <dbReference type="EMBL" id="NUU79805.1"/>
    </source>
</evidence>
<evidence type="ECO:0000256" key="10">
    <source>
        <dbReference type="HAMAP-Rule" id="MF_00165"/>
    </source>
</evidence>